<evidence type="ECO:0000313" key="10">
    <source>
        <dbReference type="Proteomes" id="UP000198816"/>
    </source>
</evidence>
<evidence type="ECO:0000256" key="1">
    <source>
        <dbReference type="ARBA" id="ARBA00004561"/>
    </source>
</evidence>
<dbReference type="STRING" id="1058.SAMN05421783_114106"/>
<comment type="subcellular location">
    <subcellularLocation>
        <location evidence="1">Fimbrium</location>
    </subcellularLocation>
</comment>
<organism evidence="9 10">
    <name type="scientific">Thiocapsa roseopersicina</name>
    <dbReference type="NCBI Taxonomy" id="1058"/>
    <lineage>
        <taxon>Bacteria</taxon>
        <taxon>Pseudomonadati</taxon>
        <taxon>Pseudomonadota</taxon>
        <taxon>Gammaproteobacteria</taxon>
        <taxon>Chromatiales</taxon>
        <taxon>Chromatiaceae</taxon>
        <taxon>Thiocapsa</taxon>
    </lineage>
</organism>
<reference evidence="10" key="1">
    <citation type="submission" date="2016-10" db="EMBL/GenBank/DDBJ databases">
        <authorList>
            <person name="Varghese N."/>
            <person name="Submissions S."/>
        </authorList>
    </citation>
    <scope>NUCLEOTIDE SEQUENCE [LARGE SCALE GENOMIC DNA]</scope>
    <source>
        <strain evidence="10">DSM 217</strain>
    </source>
</reference>
<name>A0A1H2Z389_THIRO</name>
<dbReference type="InterPro" id="IPR011047">
    <property type="entry name" value="Quinoprotein_ADH-like_sf"/>
</dbReference>
<dbReference type="EMBL" id="FNNZ01000014">
    <property type="protein sequence ID" value="SDX11785.1"/>
    <property type="molecule type" value="Genomic_DNA"/>
</dbReference>
<protein>
    <submittedName>
        <fullName evidence="9">PilC beta-propeller domain-containing protein</fullName>
    </submittedName>
</protein>
<keyword evidence="10" id="KW-1185">Reference proteome</keyword>
<dbReference type="AlphaFoldDB" id="A0A1H2Z389"/>
<dbReference type="Gene3D" id="2.130.10.10">
    <property type="entry name" value="YVTN repeat-like/Quinoprotein amine dehydrogenase"/>
    <property type="match status" value="1"/>
</dbReference>
<evidence type="ECO:0000256" key="5">
    <source>
        <dbReference type="ARBA" id="ARBA00022837"/>
    </source>
</evidence>
<dbReference type="SUPFAM" id="SSF50998">
    <property type="entry name" value="Quinoprotein alcohol dehydrogenase-like"/>
    <property type="match status" value="1"/>
</dbReference>
<keyword evidence="5" id="KW-0106">Calcium</keyword>
<proteinExistence type="inferred from homology"/>
<comment type="similarity">
    <text evidence="2">Belongs to the PilY1 family.</text>
</comment>
<dbReference type="GO" id="GO:0046872">
    <property type="term" value="F:metal ion binding"/>
    <property type="evidence" value="ECO:0007669"/>
    <property type="project" value="UniProtKB-KW"/>
</dbReference>
<evidence type="ECO:0000313" key="9">
    <source>
        <dbReference type="EMBL" id="SDX11785.1"/>
    </source>
</evidence>
<keyword evidence="6" id="KW-0281">Fimbrium</keyword>
<dbReference type="InterPro" id="IPR015943">
    <property type="entry name" value="WD40/YVTN_repeat-like_dom_sf"/>
</dbReference>
<evidence type="ECO:0000256" key="7">
    <source>
        <dbReference type="SAM" id="SignalP"/>
    </source>
</evidence>
<evidence type="ECO:0000256" key="2">
    <source>
        <dbReference type="ARBA" id="ARBA00008387"/>
    </source>
</evidence>
<keyword evidence="3" id="KW-1029">Fimbrium biogenesis</keyword>
<accession>A0A1H2Z389</accession>
<dbReference type="Pfam" id="PF05567">
    <property type="entry name" value="T4P_PilY1"/>
    <property type="match status" value="1"/>
</dbReference>
<evidence type="ECO:0000256" key="4">
    <source>
        <dbReference type="ARBA" id="ARBA00022723"/>
    </source>
</evidence>
<dbReference type="OrthoDB" id="7156875at2"/>
<dbReference type="Proteomes" id="UP000198816">
    <property type="component" value="Unassembled WGS sequence"/>
</dbReference>
<gene>
    <name evidence="9" type="ORF">SAMN05421783_114106</name>
</gene>
<evidence type="ECO:0000259" key="8">
    <source>
        <dbReference type="Pfam" id="PF05567"/>
    </source>
</evidence>
<feature type="signal peptide" evidence="7">
    <location>
        <begin position="1"/>
        <end position="26"/>
    </location>
</feature>
<dbReference type="SUPFAM" id="SSF53300">
    <property type="entry name" value="vWA-like"/>
    <property type="match status" value="1"/>
</dbReference>
<sequence length="1114" mass="119245">MLPSLRNLGLMSLIPALLIAGVPVHAEDIDIFVGGTGAATSKPNLLFVLDNTGNWSRNDQHWLPKGTTQGQAEVQAIRNVLTNLTGKVNVGVMMYSTQGNQNDSGYVRHALRFLDESNQETLTGKLDRIWDNINSPDEKRQSGPKYGYLFHDVYNYLGGSAALEGGIGAPSGLADSQGYSTNYSRFLSPLSSADLCADTYVVFITNPQSNGPTADDGANSNALRALIEGSGGVADRLAGEGGSATPIPIPRFTLNRTAEDVNLGYSDCYKKQSDCTSDVSGSTSSCMVDGYSVCACLPYVKTPNECGNKNYNKYMVQGSIVTELMQPTGESDLSSGEAWNLDDWTKFLYLRGVPVPNATPSGSRVRVITYTIDVFNKKQSREHTGLMMSTAKAGGGRYFFARNQETLEDILNTIISEIISVNSTFASASLPISATNRAQNENQVFIGMFRPAQFAAPRWFGNLKRYQLKFFGNELDLADRAGLRAINTLSGFVAECASSYWTADSQDYWQSLDIVPDPRSQCGNVTHPYSDQPDGPFVEKGAVGQVLRMSDVASRKVYTVAGGALASFTAATSGLSQDLVDYTRGEDIDDMDKDGDRAEGRPTIHGDIVHSRPLPINYGQATGVTVFYGTNDGMLRAVDAVNGVERWAFIAPEHYARLQRLRDNLPIVAFPDQDQTANPLPKDYFFDGSFGQVVRYDGDNEVDTAWIFPTQRRGGRMVYGFDVTSPASPGLLWRQGCPNPVDDAGCSSGFTGLGHTWSIPNAGYVGGYLNASGAPRPVLVMGGGYDPCEDHETATAACGSESKGRAVYILDAASGAVLKTFPTERAVPADVSLVDIDFDDLIDVAYAADTGGNLYRISFVDPSTGAPVGVDSWSILKIARTQGAARKFLYGPAVMAYKGTVYLAVGSGNREQPLDTDYPYATSVQDRFYIFLDRPRDVADADGNGYPFNLDDTTTMLNYTADPGCDGGQVVPGSTARGWFMNLSNRGEQTVTNALIVAGMATFSTSRPGGAVTGGVCARPIGIAAGYWVNLFNGSGAIGVDGTCGGRRSSELAGGGLPPAPVLATVPVDGKPTTVVIGAPPRDGSTGTPISPQEVQPAITNKRSRLFWSSDIDR</sequence>
<feature type="domain" description="PilY1 beta-propeller" evidence="8">
    <location>
        <begin position="626"/>
        <end position="860"/>
    </location>
</feature>
<dbReference type="GO" id="GO:0009289">
    <property type="term" value="C:pilus"/>
    <property type="evidence" value="ECO:0007669"/>
    <property type="project" value="UniProtKB-SubCell"/>
</dbReference>
<dbReference type="InterPro" id="IPR036465">
    <property type="entry name" value="vWFA_dom_sf"/>
</dbReference>
<feature type="chain" id="PRO_5011673515" evidence="7">
    <location>
        <begin position="27"/>
        <end position="1114"/>
    </location>
</feature>
<dbReference type="InterPro" id="IPR008707">
    <property type="entry name" value="B-propeller_PilY1"/>
</dbReference>
<evidence type="ECO:0000256" key="3">
    <source>
        <dbReference type="ARBA" id="ARBA00022558"/>
    </source>
</evidence>
<evidence type="ECO:0000256" key="6">
    <source>
        <dbReference type="ARBA" id="ARBA00023263"/>
    </source>
</evidence>
<keyword evidence="7" id="KW-0732">Signal</keyword>
<keyword evidence="4" id="KW-0479">Metal-binding</keyword>